<organism evidence="1 2">
    <name type="scientific">Tanacetum coccineum</name>
    <dbReference type="NCBI Taxonomy" id="301880"/>
    <lineage>
        <taxon>Eukaryota</taxon>
        <taxon>Viridiplantae</taxon>
        <taxon>Streptophyta</taxon>
        <taxon>Embryophyta</taxon>
        <taxon>Tracheophyta</taxon>
        <taxon>Spermatophyta</taxon>
        <taxon>Magnoliopsida</taxon>
        <taxon>eudicotyledons</taxon>
        <taxon>Gunneridae</taxon>
        <taxon>Pentapetalae</taxon>
        <taxon>asterids</taxon>
        <taxon>campanulids</taxon>
        <taxon>Asterales</taxon>
        <taxon>Asteraceae</taxon>
        <taxon>Asteroideae</taxon>
        <taxon>Anthemideae</taxon>
        <taxon>Anthemidinae</taxon>
        <taxon>Tanacetum</taxon>
    </lineage>
</organism>
<protein>
    <submittedName>
        <fullName evidence="1">Uncharacterized protein</fullName>
    </submittedName>
</protein>
<comment type="caution">
    <text evidence="1">The sequence shown here is derived from an EMBL/GenBank/DDBJ whole genome shotgun (WGS) entry which is preliminary data.</text>
</comment>
<dbReference type="Proteomes" id="UP001151760">
    <property type="component" value="Unassembled WGS sequence"/>
</dbReference>
<proteinExistence type="predicted"/>
<name>A0ABQ5ECR8_9ASTR</name>
<dbReference type="EMBL" id="BQNB010016175">
    <property type="protein sequence ID" value="GJT48690.1"/>
    <property type="molecule type" value="Genomic_DNA"/>
</dbReference>
<reference evidence="1" key="2">
    <citation type="submission" date="2022-01" db="EMBL/GenBank/DDBJ databases">
        <authorList>
            <person name="Yamashiro T."/>
            <person name="Shiraishi A."/>
            <person name="Satake H."/>
            <person name="Nakayama K."/>
        </authorList>
    </citation>
    <scope>NUCLEOTIDE SEQUENCE</scope>
</reference>
<reference evidence="1" key="1">
    <citation type="journal article" date="2022" name="Int. J. Mol. Sci.">
        <title>Draft Genome of Tanacetum Coccineum: Genomic Comparison of Closely Related Tanacetum-Family Plants.</title>
        <authorList>
            <person name="Yamashiro T."/>
            <person name="Shiraishi A."/>
            <person name="Nakayama K."/>
            <person name="Satake H."/>
        </authorList>
    </citation>
    <scope>NUCLEOTIDE SEQUENCE</scope>
</reference>
<evidence type="ECO:0000313" key="1">
    <source>
        <dbReference type="EMBL" id="GJT48690.1"/>
    </source>
</evidence>
<gene>
    <name evidence="1" type="ORF">Tco_0974847</name>
</gene>
<keyword evidence="2" id="KW-1185">Reference proteome</keyword>
<accession>A0ABQ5ECR8</accession>
<sequence length="100" mass="11030">MISILVTPRVSALAGCDNEHLGCAGKEAGLVEKLVVVEKEKDNLLDKNRDNEYKRSLSDVFNQDIAAGWSEGLKIERIQEEAEAILATATDYDPLLNNRS</sequence>
<evidence type="ECO:0000313" key="2">
    <source>
        <dbReference type="Proteomes" id="UP001151760"/>
    </source>
</evidence>